<keyword evidence="2" id="KW-0812">Transmembrane</keyword>
<evidence type="ECO:0000256" key="1">
    <source>
        <dbReference type="SAM" id="MobiDB-lite"/>
    </source>
</evidence>
<dbReference type="InterPro" id="IPR001254">
    <property type="entry name" value="Trypsin_dom"/>
</dbReference>
<evidence type="ECO:0000313" key="6">
    <source>
        <dbReference type="Proteomes" id="UP001143981"/>
    </source>
</evidence>
<dbReference type="SUPFAM" id="SSF50494">
    <property type="entry name" value="Trypsin-like serine proteases"/>
    <property type="match status" value="1"/>
</dbReference>
<keyword evidence="2" id="KW-1133">Transmembrane helix</keyword>
<protein>
    <recommendedName>
        <fullName evidence="4">Peptidase S1 domain-containing protein</fullName>
    </recommendedName>
</protein>
<dbReference type="Gene3D" id="2.40.10.10">
    <property type="entry name" value="Trypsin-like serine proteases"/>
    <property type="match status" value="2"/>
</dbReference>
<dbReference type="GO" id="GO:0006508">
    <property type="term" value="P:proteolysis"/>
    <property type="evidence" value="ECO:0007669"/>
    <property type="project" value="InterPro"/>
</dbReference>
<sequence length="520" mass="54683">MARGTRAAVPSLALVLISVVAVLALLRPALGYPSRLIGRSVSAADLSNFRGAILVKNGQTTSCEVALIDNKAAIVAANCLDYDGGSLKAGVTYEIYFDGAMGGAPAKTSVAQSDIIVHPKFSVDTFANNIAILQFSFAAQGSWVNYIAAYRDEWTDVVYVRRTLMAPSTMQWLTPSVQSNTNDDSGCSGASMLYDRNQNTFFCSRIHTTSAFKSTCSLPYGSIYGVASSSMAIAALYSHTVSYGGDACGSGTEYHYYTVLTNYLKYVRSVLGRTPKELVEDTDGLSSVRRIINYFMGSSTAPNADGTTMFGGNLIPRQGGLPPGQMAQQPDSPRKSSQSAMLPTPTGPPDEVDSGTAADSSPLSASTSNTSQSPSPTSSRSASASKHAGAIGNPADADNSYDDSQANGDLLNTAINSKPFASVDFSNGNGTDSGASKEPAKGGLSTKAIVAIAVATPTGTILIAVVAFLLYRLHKNKSPRGGSFKRKSTAHTLIEQIGGARREERLPAYEELHEGNMSQL</sequence>
<dbReference type="AlphaFoldDB" id="A0A9W7Y5J0"/>
<comment type="caution">
    <text evidence="5">The sequence shown here is derived from an EMBL/GenBank/DDBJ whole genome shotgun (WGS) entry which is preliminary data.</text>
</comment>
<dbReference type="Proteomes" id="UP001143981">
    <property type="component" value="Unassembled WGS sequence"/>
</dbReference>
<feature type="chain" id="PRO_5040811967" description="Peptidase S1 domain-containing protein" evidence="3">
    <location>
        <begin position="32"/>
        <end position="520"/>
    </location>
</feature>
<gene>
    <name evidence="5" type="ORF">LPJ61_005792</name>
</gene>
<feature type="domain" description="Peptidase S1" evidence="4">
    <location>
        <begin position="36"/>
        <end position="272"/>
    </location>
</feature>
<name>A0A9W7Y5J0_9FUNG</name>
<evidence type="ECO:0000313" key="5">
    <source>
        <dbReference type="EMBL" id="KAJ1723855.1"/>
    </source>
</evidence>
<dbReference type="OrthoDB" id="5585802at2759"/>
<feature type="region of interest" description="Disordered" evidence="1">
    <location>
        <begin position="305"/>
        <end position="410"/>
    </location>
</feature>
<dbReference type="InterPro" id="IPR043504">
    <property type="entry name" value="Peptidase_S1_PA_chymotrypsin"/>
</dbReference>
<evidence type="ECO:0000256" key="3">
    <source>
        <dbReference type="SAM" id="SignalP"/>
    </source>
</evidence>
<dbReference type="InterPro" id="IPR009003">
    <property type="entry name" value="Peptidase_S1_PA"/>
</dbReference>
<organism evidence="5 6">
    <name type="scientific">Coemansia biformis</name>
    <dbReference type="NCBI Taxonomy" id="1286918"/>
    <lineage>
        <taxon>Eukaryota</taxon>
        <taxon>Fungi</taxon>
        <taxon>Fungi incertae sedis</taxon>
        <taxon>Zoopagomycota</taxon>
        <taxon>Kickxellomycotina</taxon>
        <taxon>Kickxellomycetes</taxon>
        <taxon>Kickxellales</taxon>
        <taxon>Kickxellaceae</taxon>
        <taxon>Coemansia</taxon>
    </lineage>
</organism>
<feature type="compositionally biased region" description="Polar residues" evidence="1">
    <location>
        <begin position="326"/>
        <end position="341"/>
    </location>
</feature>
<dbReference type="EMBL" id="JANBOI010002184">
    <property type="protein sequence ID" value="KAJ1723855.1"/>
    <property type="molecule type" value="Genomic_DNA"/>
</dbReference>
<feature type="transmembrane region" description="Helical" evidence="2">
    <location>
        <begin position="448"/>
        <end position="471"/>
    </location>
</feature>
<accession>A0A9W7Y5J0</accession>
<evidence type="ECO:0000256" key="2">
    <source>
        <dbReference type="SAM" id="Phobius"/>
    </source>
</evidence>
<feature type="signal peptide" evidence="3">
    <location>
        <begin position="1"/>
        <end position="31"/>
    </location>
</feature>
<dbReference type="GO" id="GO:0004252">
    <property type="term" value="F:serine-type endopeptidase activity"/>
    <property type="evidence" value="ECO:0007669"/>
    <property type="project" value="InterPro"/>
</dbReference>
<dbReference type="PROSITE" id="PS50240">
    <property type="entry name" value="TRYPSIN_DOM"/>
    <property type="match status" value="1"/>
</dbReference>
<proteinExistence type="predicted"/>
<keyword evidence="3" id="KW-0732">Signal</keyword>
<keyword evidence="6" id="KW-1185">Reference proteome</keyword>
<reference evidence="5" key="1">
    <citation type="submission" date="2022-07" db="EMBL/GenBank/DDBJ databases">
        <title>Phylogenomic reconstructions and comparative analyses of Kickxellomycotina fungi.</title>
        <authorList>
            <person name="Reynolds N.K."/>
            <person name="Stajich J.E."/>
            <person name="Barry K."/>
            <person name="Grigoriev I.V."/>
            <person name="Crous P."/>
            <person name="Smith M.E."/>
        </authorList>
    </citation>
    <scope>NUCLEOTIDE SEQUENCE</scope>
    <source>
        <strain evidence="5">BCRC 34381</strain>
    </source>
</reference>
<keyword evidence="2" id="KW-0472">Membrane</keyword>
<evidence type="ECO:0000259" key="4">
    <source>
        <dbReference type="PROSITE" id="PS50240"/>
    </source>
</evidence>
<feature type="compositionally biased region" description="Low complexity" evidence="1">
    <location>
        <begin position="356"/>
        <end position="390"/>
    </location>
</feature>
<feature type="non-terminal residue" evidence="5">
    <location>
        <position position="520"/>
    </location>
</feature>